<sequence length="322" mass="37288">MPLTMPPQQHTREGQERRLGVELELSGITLPQLVSLVADTLGGESRPVSEYEFNIPTSLGDFRAELDFDYLKQLARAQRRHPPGELEQAATDLLGSLARQLVPLELVCPPLPLSRLDLLNRLFERLREYGAHGTRHALYYAFGLHLNPELPDTDMETLLRYFRAYLCLHDWLEQHEDIVTARKLSPYIRAFPKDYVRLVLNSGYRPDMAGFTADYLAWNPTRNRAMDLLPLLAWHDEQKVQAVVQDDKVNKRPTLHYRLPNSDIDNPVWSLRHAWAGWLQVERLASDEPRLAGACRAYLNHLEQLTPDFMDPWSLKVRPWLR</sequence>
<dbReference type="InterPro" id="IPR022025">
    <property type="entry name" value="Amidoligase_2"/>
</dbReference>
<evidence type="ECO:0000313" key="1">
    <source>
        <dbReference type="EMBL" id="WMC09799.1"/>
    </source>
</evidence>
<dbReference type="RefSeq" id="WP_306761017.1">
    <property type="nucleotide sequence ID" value="NZ_CP118224.1"/>
</dbReference>
<dbReference type="KEGG" id="ope:PU634_11815"/>
<accession>A0AA50KLS1</accession>
<proteinExistence type="predicted"/>
<organism evidence="1 2">
    <name type="scientific">Oceanimonas pelagia</name>
    <dbReference type="NCBI Taxonomy" id="3028314"/>
    <lineage>
        <taxon>Bacteria</taxon>
        <taxon>Pseudomonadati</taxon>
        <taxon>Pseudomonadota</taxon>
        <taxon>Gammaproteobacteria</taxon>
        <taxon>Aeromonadales</taxon>
        <taxon>Aeromonadaceae</taxon>
        <taxon>Oceanimonas</taxon>
    </lineage>
</organism>
<reference evidence="1 2" key="1">
    <citation type="submission" date="2023-02" db="EMBL/GenBank/DDBJ databases">
        <title>Complete genome sequence of a novel bacterium Oceanimonas sp. NTOU-MSR1 isolated from marine coast sediment.</title>
        <authorList>
            <person name="Yang H.-T."/>
            <person name="Chen Y.-L."/>
            <person name="Ho Y.-N."/>
        </authorList>
    </citation>
    <scope>NUCLEOTIDE SEQUENCE [LARGE SCALE GENOMIC DNA]</scope>
    <source>
        <strain evidence="1 2">NTOU-MSR1</strain>
    </source>
</reference>
<dbReference type="Pfam" id="PF12224">
    <property type="entry name" value="Amidoligase_2"/>
    <property type="match status" value="1"/>
</dbReference>
<dbReference type="AlphaFoldDB" id="A0AA50KLS1"/>
<protein>
    <submittedName>
        <fullName evidence="1">Amidoligase family protein</fullName>
    </submittedName>
</protein>
<dbReference type="EMBL" id="CP118224">
    <property type="protein sequence ID" value="WMC09799.1"/>
    <property type="molecule type" value="Genomic_DNA"/>
</dbReference>
<evidence type="ECO:0000313" key="2">
    <source>
        <dbReference type="Proteomes" id="UP001223802"/>
    </source>
</evidence>
<keyword evidence="2" id="KW-1185">Reference proteome</keyword>
<dbReference type="Proteomes" id="UP001223802">
    <property type="component" value="Chromosome"/>
</dbReference>
<name>A0AA50KLS1_9GAMM</name>
<gene>
    <name evidence="1" type="ORF">PU634_11815</name>
</gene>